<sequence>MYLQVFFLLFTCVNIITSKDTDSGEAKYIDLLPEEEKQEFLHKIALRILAEIKSRNRSDRTSVEITDERLDEHDAYVQRIMEEETEKFKHMRRLGSHGIGDDVENDDSESKGKHIEKDNVLDQDRSDTDLSLLKSNIRIKKDTNEETKQTSIESRRINSEDTFTEIPVPLIYDEESNSHPIVTAETVFDNDEPVSEYSVEKNLKVEGLSNRSDKQYENPEAFENRNDTSDFHFQNEDNSKEITDIHNSENNKQTHTYVNSDEIKTEATSDIPRTLIDYFDPEEKSKEFKINITPKDIIIQGKSKNLESDTTEKILDISNGKSFLLDIKSTENIISTTPKSNKESVSPAEMHDPLKISQKYITYASRPILRSEVNTYEPNIENDSVNETEKFDENSTSTDSIHNDGDDIVSTTSYIVQENTSNDTTEIVQRNGNSKENRSDLKQSLRYAQPKHLLPAWKGGFSDISFNPNDYLDLDYYLGRNNDVPDTDDDDFHETSQSFVSQQLRQGKSEDVVDPDASLEHHNIKDKIAALRNALYIHKYGKKTKLSDIINKNYQLKTKFTKWKQNFDPVLRGLDDTFLIFLPGGKAGGQGAFDDKNIAVDYYFSRMNSEEQPLSDSNETYYKPIPDNRIPPTDDKSKLKNIRTLKKVKDKKVKIIKEKRIQIPLNPDNILKIDVSVKDGNNVNVIFRNVKKPEHDKFEVYLNSYMNVMKDMIEHDNKGLQQYHWLGSTVDIQSAIDKLLQLTEALQINEELHYSDFELIKYILFVYQTSNKIIKDDAEPDIQRSQNKQDEIVKSSLRAVSNRVGGNIDQSVKTLRKIYEDIKEIQEMSVTMSGTALEEFENFLLDLQSSLNKLHEAVKEIATITTFKKQNWFHDLKHLYLLPVEREVSLNLLLHLATSKLFGVIEDGAKNGIEDNFIIFVQNHREEVERTREDFIFVLRLLRAIKKAES</sequence>
<feature type="compositionally biased region" description="Basic and acidic residues" evidence="1">
    <location>
        <begin position="211"/>
        <end position="231"/>
    </location>
</feature>
<feature type="signal peptide" evidence="2">
    <location>
        <begin position="1"/>
        <end position="18"/>
    </location>
</feature>
<feature type="region of interest" description="Disordered" evidence="1">
    <location>
        <begin position="386"/>
        <end position="407"/>
    </location>
</feature>
<evidence type="ECO:0000256" key="2">
    <source>
        <dbReference type="SAM" id="SignalP"/>
    </source>
</evidence>
<feature type="region of interest" description="Disordered" evidence="1">
    <location>
        <begin position="614"/>
        <end position="636"/>
    </location>
</feature>
<evidence type="ECO:0000313" key="3">
    <source>
        <dbReference type="EMBL" id="KPJ10629.1"/>
    </source>
</evidence>
<keyword evidence="4" id="KW-1185">Reference proteome</keyword>
<feature type="compositionally biased region" description="Basic and acidic residues" evidence="1">
    <location>
        <begin position="108"/>
        <end position="122"/>
    </location>
</feature>
<reference evidence="3 4" key="1">
    <citation type="journal article" date="2015" name="Nat. Commun.">
        <title>Outbred genome sequencing and CRISPR/Cas9 gene editing in butterflies.</title>
        <authorList>
            <person name="Li X."/>
            <person name="Fan D."/>
            <person name="Zhang W."/>
            <person name="Liu G."/>
            <person name="Zhang L."/>
            <person name="Zhao L."/>
            <person name="Fang X."/>
            <person name="Chen L."/>
            <person name="Dong Y."/>
            <person name="Chen Y."/>
            <person name="Ding Y."/>
            <person name="Zhao R."/>
            <person name="Feng M."/>
            <person name="Zhu Y."/>
            <person name="Feng Y."/>
            <person name="Jiang X."/>
            <person name="Zhu D."/>
            <person name="Xiang H."/>
            <person name="Feng X."/>
            <person name="Li S."/>
            <person name="Wang J."/>
            <person name="Zhang G."/>
            <person name="Kronforst M.R."/>
            <person name="Wang W."/>
        </authorList>
    </citation>
    <scope>NUCLEOTIDE SEQUENCE [LARGE SCALE GENOMIC DNA]</scope>
    <source>
        <strain evidence="3">Ya'a_city_454_Pm</strain>
        <tissue evidence="3">Whole body</tissue>
    </source>
</reference>
<dbReference type="Proteomes" id="UP000053240">
    <property type="component" value="Unassembled WGS sequence"/>
</dbReference>
<dbReference type="AlphaFoldDB" id="A0A0N1INX0"/>
<gene>
    <name evidence="3" type="ORF">RR48_04574</name>
</gene>
<dbReference type="InParanoid" id="A0A0N1INX0"/>
<dbReference type="EMBL" id="KQ460940">
    <property type="protein sequence ID" value="KPJ10629.1"/>
    <property type="molecule type" value="Genomic_DNA"/>
</dbReference>
<evidence type="ECO:0000313" key="4">
    <source>
        <dbReference type="Proteomes" id="UP000053240"/>
    </source>
</evidence>
<feature type="chain" id="PRO_5005874062" evidence="2">
    <location>
        <begin position="19"/>
        <end position="950"/>
    </location>
</feature>
<feature type="region of interest" description="Disordered" evidence="1">
    <location>
        <begin position="91"/>
        <end position="122"/>
    </location>
</feature>
<proteinExistence type="predicted"/>
<feature type="region of interest" description="Disordered" evidence="1">
    <location>
        <begin position="206"/>
        <end position="231"/>
    </location>
</feature>
<name>A0A0N1INX0_PAPMA</name>
<protein>
    <submittedName>
        <fullName evidence="3">Uncharacterized protein</fullName>
    </submittedName>
</protein>
<accession>A0A0N1INX0</accession>
<evidence type="ECO:0000256" key="1">
    <source>
        <dbReference type="SAM" id="MobiDB-lite"/>
    </source>
</evidence>
<organism evidence="3 4">
    <name type="scientific">Papilio machaon</name>
    <name type="common">Old World swallowtail butterfly</name>
    <dbReference type="NCBI Taxonomy" id="76193"/>
    <lineage>
        <taxon>Eukaryota</taxon>
        <taxon>Metazoa</taxon>
        <taxon>Ecdysozoa</taxon>
        <taxon>Arthropoda</taxon>
        <taxon>Hexapoda</taxon>
        <taxon>Insecta</taxon>
        <taxon>Pterygota</taxon>
        <taxon>Neoptera</taxon>
        <taxon>Endopterygota</taxon>
        <taxon>Lepidoptera</taxon>
        <taxon>Glossata</taxon>
        <taxon>Ditrysia</taxon>
        <taxon>Papilionoidea</taxon>
        <taxon>Papilionidae</taxon>
        <taxon>Papilioninae</taxon>
        <taxon>Papilio</taxon>
    </lineage>
</organism>
<keyword evidence="2" id="KW-0732">Signal</keyword>